<protein>
    <submittedName>
        <fullName evidence="1">Uncharacterized protein</fullName>
    </submittedName>
</protein>
<dbReference type="EMBL" id="QVIG01000001">
    <property type="protein sequence ID" value="RGD56696.1"/>
    <property type="molecule type" value="Genomic_DNA"/>
</dbReference>
<evidence type="ECO:0000313" key="2">
    <source>
        <dbReference type="Proteomes" id="UP000263377"/>
    </source>
</evidence>
<gene>
    <name evidence="1" type="ORF">DR950_01825</name>
</gene>
<keyword evidence="2" id="KW-1185">Reference proteome</keyword>
<organism evidence="1 2">
    <name type="scientific">Kitasatospora xanthocidica</name>
    <dbReference type="NCBI Taxonomy" id="83382"/>
    <lineage>
        <taxon>Bacteria</taxon>
        <taxon>Bacillati</taxon>
        <taxon>Actinomycetota</taxon>
        <taxon>Actinomycetes</taxon>
        <taxon>Kitasatosporales</taxon>
        <taxon>Streptomycetaceae</taxon>
        <taxon>Kitasatospora</taxon>
    </lineage>
</organism>
<accession>A0A372ZLI1</accession>
<proteinExistence type="predicted"/>
<dbReference type="Proteomes" id="UP000263377">
    <property type="component" value="Unassembled WGS sequence"/>
</dbReference>
<reference evidence="1 2" key="1">
    <citation type="submission" date="2018-08" db="EMBL/GenBank/DDBJ databases">
        <title>Diversity &amp; Physiological Properties of Lignin-Decomposing Actinobacteria from Soil.</title>
        <authorList>
            <person name="Roh S.G."/>
            <person name="Kim S.B."/>
        </authorList>
    </citation>
    <scope>NUCLEOTIDE SEQUENCE [LARGE SCALE GENOMIC DNA]</scope>
    <source>
        <strain evidence="1 2">MMS17-GH009</strain>
    </source>
</reference>
<dbReference type="AlphaFoldDB" id="A0A372ZLI1"/>
<comment type="caution">
    <text evidence="1">The sequence shown here is derived from an EMBL/GenBank/DDBJ whole genome shotgun (WGS) entry which is preliminary data.</text>
</comment>
<evidence type="ECO:0000313" key="1">
    <source>
        <dbReference type="EMBL" id="RGD56696.1"/>
    </source>
</evidence>
<name>A0A372ZLI1_9ACTN</name>
<sequence length="70" mass="7779">MPWGREAFQDFPAEHWVHPRTTNPVGSTFAAVRPRTGVAKGARLPGRRVGRSLQVDRVGSDLVERQDQVA</sequence>